<feature type="domain" description="PKD" evidence="1">
    <location>
        <begin position="726"/>
        <end position="809"/>
    </location>
</feature>
<dbReference type="InterPro" id="IPR007742">
    <property type="entry name" value="NosD_dom"/>
</dbReference>
<dbReference type="CDD" id="cd00146">
    <property type="entry name" value="PKD"/>
    <property type="match status" value="5"/>
</dbReference>
<name>A0A0G3C765_METBA</name>
<dbReference type="AlphaFoldDB" id="A0A0G3C765"/>
<dbReference type="InterPro" id="IPR000601">
    <property type="entry name" value="PKD_dom"/>
</dbReference>
<evidence type="ECO:0000313" key="3">
    <source>
        <dbReference type="Proteomes" id="UP000035331"/>
    </source>
</evidence>
<dbReference type="InterPro" id="IPR012334">
    <property type="entry name" value="Pectin_lyas_fold"/>
</dbReference>
<accession>A0A0G3C765</accession>
<dbReference type="GeneID" id="24884438"/>
<dbReference type="PANTHER" id="PTHR36842:SF1">
    <property type="entry name" value="PROTEIN TOLB"/>
    <property type="match status" value="1"/>
</dbReference>
<dbReference type="EMBL" id="CP008746">
    <property type="protein sequence ID" value="AKJ37834.1"/>
    <property type="molecule type" value="Genomic_DNA"/>
</dbReference>
<protein>
    <submittedName>
        <fullName evidence="2">Cell surface protein</fullName>
    </submittedName>
</protein>
<dbReference type="Proteomes" id="UP000035331">
    <property type="component" value="Chromosome"/>
</dbReference>
<dbReference type="InterPro" id="IPR022409">
    <property type="entry name" value="PKD/Chitinase_dom"/>
</dbReference>
<sequence>MLKIMKNLIINRTQNRIQNITKNGFLLSIFLILLFVFVGSASAQTIEVNPGDDVLSTIENTAQAGDVLYFNPGTYDINQNWDIYDKPLSFIGAGEDKVTFNFVDYNALDFDFSDIETAHDILIENISFSSSTSRLVKIRGSDYDSTNVIIRNCKFKDVSLSSILLNNIEYSNNVFFNGSHSCGVDNVQGKLIFTKNHFDNSYCYASRVNNGGVITGNTFTNVTSNYAVSIGQKGTDITFSDNVISNCTGGGLFIDPKSNGNIITGNTFDSNSVGITFELKNGKTGTGNKIYYNNFINNTVNINDDSPAGSVQYVSDAVKYSYKNKSYTSSLGNYYSDYTGADDDNNGIGDTSYAFGSSSDTAPLMGKITVSGDNITIAVPPNASVPIADFTATPTYGDVPLTVNFTDASTGNVSSYSWDFDDDGTVDSTEQNPVYTYTAAGNYTVNLTVANADGNDSEVKTDYIVVSESLPGAPVANFTANVTSGIAPLDVQFTDASTGNVSSYSWDFDNDGTVDSTEQNPVYTYAAAGTYTVNLTVTGPGGSDSEVKTEYIDVSSPSPSKLVAAFSASPTSGKVPLKVTFTDTSTGSPTSWKWDFGDGSKSYLKNPTHKYSKVGSYTVNLTVKNAKGSNTVTKTEYIKVITKPVANFTSSVTSGKAPLKVTFTDTSTGSPISWKWDFGDGSKSYLQNPTHKYSKVGIYTVNLTVKNAKGRNTVTKTEYIKVVTKPVADFSATPTSGKTPLTVEFTDNSTGIPTAWKWSFGDGTTSREQNPEHQYLQGGSYKVTLTVVNVAGSSTVTKKNYIKVTTNTRPGIYSESK</sequence>
<dbReference type="PROSITE" id="PS50093">
    <property type="entry name" value="PKD"/>
    <property type="match status" value="5"/>
</dbReference>
<dbReference type="SUPFAM" id="SSF51126">
    <property type="entry name" value="Pectin lyase-like"/>
    <property type="match status" value="1"/>
</dbReference>
<dbReference type="InterPro" id="IPR011050">
    <property type="entry name" value="Pectin_lyase_fold/virulence"/>
</dbReference>
<evidence type="ECO:0000313" key="2">
    <source>
        <dbReference type="EMBL" id="AKJ37834.1"/>
    </source>
</evidence>
<proteinExistence type="predicted"/>
<feature type="domain" description="PKD" evidence="1">
    <location>
        <begin position="386"/>
        <end position="465"/>
    </location>
</feature>
<reference evidence="3" key="1">
    <citation type="submission" date="2014-06" db="EMBL/GenBank/DDBJ databases">
        <title>The complete genome sequence of Methanosarcina barkeri CM1.</title>
        <authorList>
            <consortium name="Pastoral Greenhouse Gas Research Consortium"/>
            <person name="Lambie S.C."/>
            <person name="Leahy S.C."/>
            <person name="Kelly W.J."/>
            <person name="Li D."/>
            <person name="Reilly K."/>
            <person name="Attwood G.T."/>
            <person name="Altermann E."/>
        </authorList>
    </citation>
    <scope>NUCLEOTIDE SEQUENCE [LARGE SCALE GENOMIC DNA]</scope>
    <source>
        <strain evidence="3">CM1</strain>
    </source>
</reference>
<evidence type="ECO:0000259" key="1">
    <source>
        <dbReference type="PROSITE" id="PS50093"/>
    </source>
</evidence>
<dbReference type="Gene3D" id="2.60.40.10">
    <property type="entry name" value="Immunoglobulins"/>
    <property type="match status" value="5"/>
</dbReference>
<reference evidence="2 3" key="2">
    <citation type="journal article" date="2015" name="Stand. Genomic Sci.">
        <title>The complete genome sequence of the rumen methanogen Methanosarcina barkeri CM1.</title>
        <authorList>
            <person name="Lambie S.C."/>
            <person name="Kelly W.J."/>
            <person name="Leahy S.C."/>
            <person name="Li D."/>
            <person name="Reilly K."/>
            <person name="McAllister T.A."/>
            <person name="Valle E.R."/>
            <person name="Attwood G.T."/>
            <person name="Altermann E."/>
        </authorList>
    </citation>
    <scope>NUCLEOTIDE SEQUENCE [LARGE SCALE GENOMIC DNA]</scope>
    <source>
        <strain evidence="2 3">CM1</strain>
    </source>
</reference>
<dbReference type="SUPFAM" id="SSF49299">
    <property type="entry name" value="PKD domain"/>
    <property type="match status" value="5"/>
</dbReference>
<organism evidence="2 3">
    <name type="scientific">Methanosarcina barkeri CM1</name>
    <dbReference type="NCBI Taxonomy" id="796385"/>
    <lineage>
        <taxon>Archaea</taxon>
        <taxon>Methanobacteriati</taxon>
        <taxon>Methanobacteriota</taxon>
        <taxon>Stenosarchaea group</taxon>
        <taxon>Methanomicrobia</taxon>
        <taxon>Methanosarcinales</taxon>
        <taxon>Methanosarcinaceae</taxon>
        <taxon>Methanosarcina</taxon>
    </lineage>
</organism>
<dbReference type="SMART" id="SM00710">
    <property type="entry name" value="PbH1"/>
    <property type="match status" value="5"/>
</dbReference>
<gene>
    <name evidence="2" type="ORF">MCM1_0754</name>
</gene>
<dbReference type="PANTHER" id="PTHR36842">
    <property type="entry name" value="PROTEIN TOLB HOMOLOG"/>
    <property type="match status" value="1"/>
</dbReference>
<dbReference type="SMART" id="SM00089">
    <property type="entry name" value="PKD"/>
    <property type="match status" value="5"/>
</dbReference>
<dbReference type="PATRIC" id="fig|796385.3.peg.942"/>
<feature type="domain" description="PKD" evidence="1">
    <location>
        <begin position="474"/>
        <end position="543"/>
    </location>
</feature>
<feature type="domain" description="PKD" evidence="1">
    <location>
        <begin position="644"/>
        <end position="727"/>
    </location>
</feature>
<dbReference type="Pfam" id="PF05048">
    <property type="entry name" value="NosD"/>
    <property type="match status" value="1"/>
</dbReference>
<dbReference type="InterPro" id="IPR013783">
    <property type="entry name" value="Ig-like_fold"/>
</dbReference>
<dbReference type="Gene3D" id="2.160.20.10">
    <property type="entry name" value="Single-stranded right-handed beta-helix, Pectin lyase-like"/>
    <property type="match status" value="1"/>
</dbReference>
<dbReference type="RefSeq" id="WP_053010614.1">
    <property type="nucleotide sequence ID" value="NZ_CP008746.1"/>
</dbReference>
<dbReference type="Pfam" id="PF18911">
    <property type="entry name" value="PKD_4"/>
    <property type="match status" value="5"/>
</dbReference>
<dbReference type="FunFam" id="2.60.40.10:FF:000270">
    <property type="entry name" value="Cell surface protein"/>
    <property type="match status" value="5"/>
</dbReference>
<dbReference type="InterPro" id="IPR035986">
    <property type="entry name" value="PKD_dom_sf"/>
</dbReference>
<dbReference type="InterPro" id="IPR006626">
    <property type="entry name" value="PbH1"/>
</dbReference>
<feature type="domain" description="PKD" evidence="1">
    <location>
        <begin position="562"/>
        <end position="645"/>
    </location>
</feature>